<evidence type="ECO:0000259" key="5">
    <source>
        <dbReference type="PROSITE" id="PS50137"/>
    </source>
</evidence>
<feature type="domain" description="DRBM" evidence="5">
    <location>
        <begin position="120"/>
        <end position="189"/>
    </location>
</feature>
<dbReference type="InterPro" id="IPR014720">
    <property type="entry name" value="dsRBD_dom"/>
</dbReference>
<dbReference type="PROSITE" id="PS50137">
    <property type="entry name" value="DS_RBD"/>
    <property type="match status" value="3"/>
</dbReference>
<dbReference type="SMART" id="SM00358">
    <property type="entry name" value="DSRM"/>
    <property type="match status" value="3"/>
</dbReference>
<evidence type="ECO:0000313" key="6">
    <source>
        <dbReference type="EMBL" id="KAJ8434230.1"/>
    </source>
</evidence>
<proteinExistence type="predicted"/>
<keyword evidence="7" id="KW-1185">Reference proteome</keyword>
<keyword evidence="2 3" id="KW-0694">RNA-binding</keyword>
<evidence type="ECO:0000313" key="7">
    <source>
        <dbReference type="Proteomes" id="UP001153076"/>
    </source>
</evidence>
<name>A0A9Q1K0H6_9CARY</name>
<dbReference type="PANTHER" id="PTHR46031:SF16">
    <property type="entry name" value="DOUBLE-STRANDED RNA-BINDING PROTEIN 4"/>
    <property type="match status" value="1"/>
</dbReference>
<dbReference type="PANTHER" id="PTHR46031">
    <property type="match status" value="1"/>
</dbReference>
<feature type="domain" description="DRBM" evidence="5">
    <location>
        <begin position="1"/>
        <end position="70"/>
    </location>
</feature>
<keyword evidence="1" id="KW-0677">Repeat</keyword>
<sequence>MYKSKLQEYCQSKAWNLPVYSTTKEGLDHCPQFKATVIVNGSAFSTPCFFKSSKEAQNQVAKLAYDHLTGSSSGNSDLLVTPTSSVVQQLEKNETLLTASVSGMNSPKRNDKNFKEMVHLYKNQLQIYAQKRSLPLPVYSCECEGPPHACRFRSKVTLEEKTYECPEYFSTVKDAENAAAKVALIALSFDGIQEEDPAVFKNLLQELAQKEYSCLPEYNTTWTGASHMPMFVSTVEIKEESFTGEEAKTKKLAEMNAAKVAYTALKKRHVRHPSGTYSSGSHINDASHSSSPKLQSIVMVESPQRKSSNLRISFNEGKGTQQKGVGSEPVKVSFNVAQNCSRQESQCSIGGPVQPASVLDPNTYIEPWAEPNTSTSQKVVKVLRYVPNMTFPPNTTVLHKDENWVAVTRKASRGQ</sequence>
<dbReference type="Pfam" id="PF00035">
    <property type="entry name" value="dsrm"/>
    <property type="match status" value="3"/>
</dbReference>
<evidence type="ECO:0000256" key="4">
    <source>
        <dbReference type="SAM" id="MobiDB-lite"/>
    </source>
</evidence>
<dbReference type="SUPFAM" id="SSF54768">
    <property type="entry name" value="dsRNA-binding domain-like"/>
    <property type="match status" value="3"/>
</dbReference>
<dbReference type="Gene3D" id="3.30.160.20">
    <property type="match status" value="3"/>
</dbReference>
<dbReference type="OrthoDB" id="5988181at2759"/>
<accession>A0A9Q1K0H6</accession>
<feature type="compositionally biased region" description="Polar residues" evidence="4">
    <location>
        <begin position="275"/>
        <end position="293"/>
    </location>
</feature>
<dbReference type="EMBL" id="JAKOGI010000491">
    <property type="protein sequence ID" value="KAJ8434230.1"/>
    <property type="molecule type" value="Genomic_DNA"/>
</dbReference>
<protein>
    <recommendedName>
        <fullName evidence="5">DRBM domain-containing protein</fullName>
    </recommendedName>
</protein>
<reference evidence="6" key="1">
    <citation type="submission" date="2022-04" db="EMBL/GenBank/DDBJ databases">
        <title>Carnegiea gigantea Genome sequencing and assembly v2.</title>
        <authorList>
            <person name="Copetti D."/>
            <person name="Sanderson M.J."/>
            <person name="Burquez A."/>
            <person name="Wojciechowski M.F."/>
        </authorList>
    </citation>
    <scope>NUCLEOTIDE SEQUENCE</scope>
    <source>
        <strain evidence="6">SGP5-SGP5p</strain>
        <tissue evidence="6">Aerial part</tissue>
    </source>
</reference>
<feature type="region of interest" description="Disordered" evidence="4">
    <location>
        <begin position="271"/>
        <end position="293"/>
    </location>
</feature>
<evidence type="ECO:0000256" key="1">
    <source>
        <dbReference type="ARBA" id="ARBA00022737"/>
    </source>
</evidence>
<comment type="caution">
    <text evidence="6">The sequence shown here is derived from an EMBL/GenBank/DDBJ whole genome shotgun (WGS) entry which is preliminary data.</text>
</comment>
<evidence type="ECO:0000256" key="2">
    <source>
        <dbReference type="ARBA" id="ARBA00022884"/>
    </source>
</evidence>
<dbReference type="AlphaFoldDB" id="A0A9Q1K0H6"/>
<evidence type="ECO:0000256" key="3">
    <source>
        <dbReference type="PROSITE-ProRule" id="PRU00266"/>
    </source>
</evidence>
<dbReference type="GO" id="GO:0003723">
    <property type="term" value="F:RNA binding"/>
    <property type="evidence" value="ECO:0007669"/>
    <property type="project" value="UniProtKB-UniRule"/>
</dbReference>
<gene>
    <name evidence="6" type="ORF">Cgig2_005909</name>
</gene>
<organism evidence="6 7">
    <name type="scientific">Carnegiea gigantea</name>
    <dbReference type="NCBI Taxonomy" id="171969"/>
    <lineage>
        <taxon>Eukaryota</taxon>
        <taxon>Viridiplantae</taxon>
        <taxon>Streptophyta</taxon>
        <taxon>Embryophyta</taxon>
        <taxon>Tracheophyta</taxon>
        <taxon>Spermatophyta</taxon>
        <taxon>Magnoliopsida</taxon>
        <taxon>eudicotyledons</taxon>
        <taxon>Gunneridae</taxon>
        <taxon>Pentapetalae</taxon>
        <taxon>Caryophyllales</taxon>
        <taxon>Cactineae</taxon>
        <taxon>Cactaceae</taxon>
        <taxon>Cactoideae</taxon>
        <taxon>Echinocereeae</taxon>
        <taxon>Carnegiea</taxon>
    </lineage>
</organism>
<dbReference type="Proteomes" id="UP001153076">
    <property type="component" value="Unassembled WGS sequence"/>
</dbReference>
<feature type="domain" description="DRBM" evidence="5">
    <location>
        <begin position="199"/>
        <end position="267"/>
    </location>
</feature>